<evidence type="ECO:0000313" key="3">
    <source>
        <dbReference type="EMBL" id="TDL22544.1"/>
    </source>
</evidence>
<evidence type="ECO:0000256" key="1">
    <source>
        <dbReference type="SAM" id="MobiDB-lite"/>
    </source>
</evidence>
<feature type="domain" description="VOC" evidence="2">
    <location>
        <begin position="2"/>
        <end position="138"/>
    </location>
</feature>
<dbReference type="STRING" id="50990.A0A4Y7Q4N8"/>
<protein>
    <submittedName>
        <fullName evidence="3">Glyoxalase/Bleomycin resistance protein/Dihydroxybiphenyl dioxygenase</fullName>
    </submittedName>
</protein>
<proteinExistence type="predicted"/>
<dbReference type="GO" id="GO:0051213">
    <property type="term" value="F:dioxygenase activity"/>
    <property type="evidence" value="ECO:0007669"/>
    <property type="project" value="UniProtKB-KW"/>
</dbReference>
<feature type="non-terminal residue" evidence="3">
    <location>
        <position position="144"/>
    </location>
</feature>
<keyword evidence="3" id="KW-0560">Oxidoreductase</keyword>
<name>A0A4Y7Q4N8_9AGAM</name>
<accession>A0A4Y7Q4N8</accession>
<organism evidence="3 4">
    <name type="scientific">Rickenella mellea</name>
    <dbReference type="NCBI Taxonomy" id="50990"/>
    <lineage>
        <taxon>Eukaryota</taxon>
        <taxon>Fungi</taxon>
        <taxon>Dikarya</taxon>
        <taxon>Basidiomycota</taxon>
        <taxon>Agaricomycotina</taxon>
        <taxon>Agaricomycetes</taxon>
        <taxon>Hymenochaetales</taxon>
        <taxon>Rickenellaceae</taxon>
        <taxon>Rickenella</taxon>
    </lineage>
</organism>
<keyword evidence="3" id="KW-0223">Dioxygenase</keyword>
<evidence type="ECO:0000259" key="2">
    <source>
        <dbReference type="PROSITE" id="PS51819"/>
    </source>
</evidence>
<sequence length="144" mass="15915">MPPTIIPFLTVKSVDASVEFYTKKLGFKVNEATLMPGQYAHIYLGDELCDNSAQIMFHPPGPAGAPPGTPPGDRPHAPSELLIQLLETGKGKEVVDEWHDKIVKLGVEAKEKPEDKPWNCRQAIFNDPDGNDLMFYFWLGPPAS</sequence>
<feature type="region of interest" description="Disordered" evidence="1">
    <location>
        <begin position="56"/>
        <end position="77"/>
    </location>
</feature>
<dbReference type="InterPro" id="IPR029068">
    <property type="entry name" value="Glyas_Bleomycin-R_OHBP_Dase"/>
</dbReference>
<evidence type="ECO:0000313" key="4">
    <source>
        <dbReference type="Proteomes" id="UP000294933"/>
    </source>
</evidence>
<dbReference type="AlphaFoldDB" id="A0A4Y7Q4N8"/>
<dbReference type="Proteomes" id="UP000294933">
    <property type="component" value="Unassembled WGS sequence"/>
</dbReference>
<dbReference type="InterPro" id="IPR037523">
    <property type="entry name" value="VOC_core"/>
</dbReference>
<dbReference type="EMBL" id="ML170174">
    <property type="protein sequence ID" value="TDL22544.1"/>
    <property type="molecule type" value="Genomic_DNA"/>
</dbReference>
<dbReference type="PROSITE" id="PS51819">
    <property type="entry name" value="VOC"/>
    <property type="match status" value="1"/>
</dbReference>
<dbReference type="Gene3D" id="3.10.180.10">
    <property type="entry name" value="2,3-Dihydroxybiphenyl 1,2-Dioxygenase, domain 1"/>
    <property type="match status" value="1"/>
</dbReference>
<reference evidence="3 4" key="1">
    <citation type="submission" date="2018-06" db="EMBL/GenBank/DDBJ databases">
        <title>A transcriptomic atlas of mushroom development highlights an independent origin of complex multicellularity.</title>
        <authorList>
            <consortium name="DOE Joint Genome Institute"/>
            <person name="Krizsan K."/>
            <person name="Almasi E."/>
            <person name="Merenyi Z."/>
            <person name="Sahu N."/>
            <person name="Viragh M."/>
            <person name="Koszo T."/>
            <person name="Mondo S."/>
            <person name="Kiss B."/>
            <person name="Balint B."/>
            <person name="Kues U."/>
            <person name="Barry K."/>
            <person name="Hegedus J.C."/>
            <person name="Henrissat B."/>
            <person name="Johnson J."/>
            <person name="Lipzen A."/>
            <person name="Ohm R."/>
            <person name="Nagy I."/>
            <person name="Pangilinan J."/>
            <person name="Yan J."/>
            <person name="Xiong Y."/>
            <person name="Grigoriev I.V."/>
            <person name="Hibbett D.S."/>
            <person name="Nagy L.G."/>
        </authorList>
    </citation>
    <scope>NUCLEOTIDE SEQUENCE [LARGE SCALE GENOMIC DNA]</scope>
    <source>
        <strain evidence="3 4">SZMC22713</strain>
    </source>
</reference>
<feature type="compositionally biased region" description="Pro residues" evidence="1">
    <location>
        <begin position="59"/>
        <end position="72"/>
    </location>
</feature>
<dbReference type="VEuPathDB" id="FungiDB:BD410DRAFT_788362"/>
<gene>
    <name evidence="3" type="ORF">BD410DRAFT_788362</name>
</gene>
<dbReference type="OrthoDB" id="3192611at2759"/>
<dbReference type="Pfam" id="PF00903">
    <property type="entry name" value="Glyoxalase"/>
    <property type="match status" value="1"/>
</dbReference>
<keyword evidence="4" id="KW-1185">Reference proteome</keyword>
<dbReference type="InterPro" id="IPR004360">
    <property type="entry name" value="Glyas_Fos-R_dOase_dom"/>
</dbReference>
<dbReference type="SUPFAM" id="SSF54593">
    <property type="entry name" value="Glyoxalase/Bleomycin resistance protein/Dihydroxybiphenyl dioxygenase"/>
    <property type="match status" value="1"/>
</dbReference>